<feature type="transmembrane region" description="Helical" evidence="9">
    <location>
        <begin position="75"/>
        <end position="108"/>
    </location>
</feature>
<keyword evidence="2" id="KW-0813">Transport</keyword>
<evidence type="ECO:0000256" key="6">
    <source>
        <dbReference type="ARBA" id="ARBA00022989"/>
    </source>
</evidence>
<comment type="caution">
    <text evidence="11">The sequence shown here is derived from an EMBL/GenBank/DDBJ whole genome shotgun (WGS) entry which is preliminary data.</text>
</comment>
<dbReference type="Pfam" id="PF02665">
    <property type="entry name" value="Nitrate_red_gam"/>
    <property type="match status" value="1"/>
</dbReference>
<dbReference type="PANTHER" id="PTHR30598:SF3">
    <property type="entry name" value="RESPIRATORY NITRATE REDUCTASE 1 GAMMA CHAIN"/>
    <property type="match status" value="1"/>
</dbReference>
<dbReference type="InterPro" id="IPR051936">
    <property type="entry name" value="Heme-iron_electron_transfer"/>
</dbReference>
<dbReference type="EMBL" id="JBFAKC010000011">
    <property type="protein sequence ID" value="MEV0710626.1"/>
    <property type="molecule type" value="Genomic_DNA"/>
</dbReference>
<keyword evidence="8 9" id="KW-0472">Membrane</keyword>
<keyword evidence="12" id="KW-1185">Reference proteome</keyword>
<feature type="transmembrane region" description="Helical" evidence="9">
    <location>
        <begin position="120"/>
        <end position="137"/>
    </location>
</feature>
<dbReference type="Proteomes" id="UP001551695">
    <property type="component" value="Unassembled WGS sequence"/>
</dbReference>
<comment type="subcellular location">
    <subcellularLocation>
        <location evidence="1">Cell membrane</location>
        <topology evidence="1">Multi-pass membrane protein</topology>
    </subcellularLocation>
</comment>
<evidence type="ECO:0000256" key="9">
    <source>
        <dbReference type="SAM" id="Phobius"/>
    </source>
</evidence>
<proteinExistence type="predicted"/>
<reference evidence="11 12" key="1">
    <citation type="submission" date="2024-06" db="EMBL/GenBank/DDBJ databases">
        <title>The Natural Products Discovery Center: Release of the First 8490 Sequenced Strains for Exploring Actinobacteria Biosynthetic Diversity.</title>
        <authorList>
            <person name="Kalkreuter E."/>
            <person name="Kautsar S.A."/>
            <person name="Yang D."/>
            <person name="Bader C.D."/>
            <person name="Teijaro C.N."/>
            <person name="Fluegel L."/>
            <person name="Davis C.M."/>
            <person name="Simpson J.R."/>
            <person name="Lauterbach L."/>
            <person name="Steele A.D."/>
            <person name="Gui C."/>
            <person name="Meng S."/>
            <person name="Li G."/>
            <person name="Viehrig K."/>
            <person name="Ye F."/>
            <person name="Su P."/>
            <person name="Kiefer A.F."/>
            <person name="Nichols A."/>
            <person name="Cepeda A.J."/>
            <person name="Yan W."/>
            <person name="Fan B."/>
            <person name="Jiang Y."/>
            <person name="Adhikari A."/>
            <person name="Zheng C.-J."/>
            <person name="Schuster L."/>
            <person name="Cowan T.M."/>
            <person name="Smanski M.J."/>
            <person name="Chevrette M.G."/>
            <person name="De Carvalho L.P.S."/>
            <person name="Shen B."/>
        </authorList>
    </citation>
    <scope>NUCLEOTIDE SEQUENCE [LARGE SCALE GENOMIC DNA]</scope>
    <source>
        <strain evidence="11 12">NPDC050403</strain>
    </source>
</reference>
<evidence type="ECO:0000256" key="8">
    <source>
        <dbReference type="ARBA" id="ARBA00023136"/>
    </source>
</evidence>
<dbReference type="RefSeq" id="WP_357786572.1">
    <property type="nucleotide sequence ID" value="NZ_JBFAKC010000011.1"/>
</dbReference>
<feature type="transmembrane region" description="Helical" evidence="9">
    <location>
        <begin position="6"/>
        <end position="25"/>
    </location>
</feature>
<dbReference type="InterPro" id="IPR036197">
    <property type="entry name" value="NarG-like_sf"/>
</dbReference>
<evidence type="ECO:0000256" key="2">
    <source>
        <dbReference type="ARBA" id="ARBA00022448"/>
    </source>
</evidence>
<feature type="domain" description="NarG-like" evidence="10">
    <location>
        <begin position="5"/>
        <end position="209"/>
    </location>
</feature>
<keyword evidence="3" id="KW-1003">Cell membrane</keyword>
<feature type="transmembrane region" description="Helical" evidence="9">
    <location>
        <begin position="174"/>
        <end position="192"/>
    </location>
</feature>
<dbReference type="PANTHER" id="PTHR30598">
    <property type="entry name" value="NITRATE REDUCTASE PRIVATE CHAPERONE, REDOX ENZYME MATURATION PROTEIN REMP FAMILY"/>
    <property type="match status" value="1"/>
</dbReference>
<dbReference type="InterPro" id="IPR023234">
    <property type="entry name" value="NarG-like_domain"/>
</dbReference>
<sequence length="227" mass="24973">MLPQLWIILPYTAFASFVIGHLWQYRRDRFRAFTAAPDTDHVQRLGRAGFRTGFALVIAARVIDLLTSGPDNHPVGGLFVALVVVECAGVVAASAGAVLLFLPDLIAAPPRESVTPLDRITLPALAAGLFSGIIVRFDPNSTGDRYRTAETLFAWVRSLFTLHPQTESIRDAPFIYQARGLILLLIVGIWPYTRLSGMFAGPVVRWIRRNPRPARAGRDDSSPVAEK</sequence>
<evidence type="ECO:0000256" key="7">
    <source>
        <dbReference type="ARBA" id="ARBA00023002"/>
    </source>
</evidence>
<organism evidence="11 12">
    <name type="scientific">Nocardia aurea</name>
    <dbReference type="NCBI Taxonomy" id="2144174"/>
    <lineage>
        <taxon>Bacteria</taxon>
        <taxon>Bacillati</taxon>
        <taxon>Actinomycetota</taxon>
        <taxon>Actinomycetes</taxon>
        <taxon>Mycobacteriales</taxon>
        <taxon>Nocardiaceae</taxon>
        <taxon>Nocardia</taxon>
    </lineage>
</organism>
<keyword evidence="7" id="KW-0560">Oxidoreductase</keyword>
<evidence type="ECO:0000256" key="4">
    <source>
        <dbReference type="ARBA" id="ARBA00022692"/>
    </source>
</evidence>
<keyword evidence="5" id="KW-0249">Electron transport</keyword>
<evidence type="ECO:0000313" key="12">
    <source>
        <dbReference type="Proteomes" id="UP001551695"/>
    </source>
</evidence>
<keyword evidence="4 9" id="KW-0812">Transmembrane</keyword>
<evidence type="ECO:0000256" key="5">
    <source>
        <dbReference type="ARBA" id="ARBA00022982"/>
    </source>
</evidence>
<gene>
    <name evidence="11" type="ORF">AB0I48_23970</name>
</gene>
<name>A0ABV3FZM1_9NOCA</name>
<dbReference type="SUPFAM" id="SSF103501">
    <property type="entry name" value="Respiratory nitrate reductase 1 gamma chain"/>
    <property type="match status" value="1"/>
</dbReference>
<dbReference type="Gene3D" id="1.20.950.20">
    <property type="entry name" value="Transmembrane di-heme cytochromes, Chain C"/>
    <property type="match status" value="1"/>
</dbReference>
<protein>
    <submittedName>
        <fullName evidence="11">Respiratory nitrate reductase subunit gamma</fullName>
    </submittedName>
</protein>
<evidence type="ECO:0000259" key="10">
    <source>
        <dbReference type="Pfam" id="PF02665"/>
    </source>
</evidence>
<keyword evidence="6 9" id="KW-1133">Transmembrane helix</keyword>
<evidence type="ECO:0000256" key="3">
    <source>
        <dbReference type="ARBA" id="ARBA00022475"/>
    </source>
</evidence>
<evidence type="ECO:0000256" key="1">
    <source>
        <dbReference type="ARBA" id="ARBA00004651"/>
    </source>
</evidence>
<accession>A0ABV3FZM1</accession>
<evidence type="ECO:0000313" key="11">
    <source>
        <dbReference type="EMBL" id="MEV0710626.1"/>
    </source>
</evidence>